<name>A0A852ZTX2_9ACTN</name>
<comment type="caution">
    <text evidence="3">The sequence shown here is derived from an EMBL/GenBank/DDBJ whole genome shotgun (WGS) entry which is preliminary data.</text>
</comment>
<dbReference type="AlphaFoldDB" id="A0A852ZTX2"/>
<proteinExistence type="predicted"/>
<organism evidence="3 4">
    <name type="scientific">Allostreptomyces psammosilenae</name>
    <dbReference type="NCBI Taxonomy" id="1892865"/>
    <lineage>
        <taxon>Bacteria</taxon>
        <taxon>Bacillati</taxon>
        <taxon>Actinomycetota</taxon>
        <taxon>Actinomycetes</taxon>
        <taxon>Kitasatosporales</taxon>
        <taxon>Streptomycetaceae</taxon>
        <taxon>Allostreptomyces</taxon>
    </lineage>
</organism>
<protein>
    <submittedName>
        <fullName evidence="3">Uncharacterized protein YukE</fullName>
    </submittedName>
</protein>
<gene>
    <name evidence="3" type="ORF">FHU37_002712</name>
</gene>
<reference evidence="3 4" key="1">
    <citation type="submission" date="2020-07" db="EMBL/GenBank/DDBJ databases">
        <title>Sequencing the genomes of 1000 actinobacteria strains.</title>
        <authorList>
            <person name="Klenk H.-P."/>
        </authorList>
    </citation>
    <scope>NUCLEOTIDE SEQUENCE [LARGE SCALE GENOMIC DNA]</scope>
    <source>
        <strain evidence="3 4">DSM 42178</strain>
    </source>
</reference>
<dbReference type="Proteomes" id="UP000567795">
    <property type="component" value="Unassembled WGS sequence"/>
</dbReference>
<feature type="region of interest" description="Disordered" evidence="1">
    <location>
        <begin position="408"/>
        <end position="438"/>
    </location>
</feature>
<dbReference type="Pfam" id="PF22322">
    <property type="entry name" value="DUF6973"/>
    <property type="match status" value="1"/>
</dbReference>
<evidence type="ECO:0000256" key="1">
    <source>
        <dbReference type="SAM" id="MobiDB-lite"/>
    </source>
</evidence>
<evidence type="ECO:0000313" key="3">
    <source>
        <dbReference type="EMBL" id="NYI05769.1"/>
    </source>
</evidence>
<dbReference type="RefSeq" id="WP_179814453.1">
    <property type="nucleotide sequence ID" value="NZ_JACBZD010000001.1"/>
</dbReference>
<dbReference type="InterPro" id="IPR054246">
    <property type="entry name" value="DUF6973"/>
</dbReference>
<sequence length="438" mass="47970">MATKYADVRYIEELSAADIGHGQQDLARVVNVIDQALPELAGLHGTVEWQGEGRATYDSRLRDADTLLQGLRDGFDRAARALEAYRRAVAEADALVRDGREAENALAALIADLAEGQSAAFRDADALSQWEDLRARTGPFDWLMEQGAEEEIEAVRPAAEQHYGAATGAYGGALAREREARETAASELDAAYRAVPDYEADSQAAADVIVDTPGMREEVLEAAANPYSRRPGPGILERYQVETDERGLVEYPRGRLAQLARMLGFTETSEVTATEADILDELITPNPTDLQAFMELRDEALAAPERYVPEGAVSDGHGDAFRHAYWNARMTQEYGVEWTSRFATAHEMTPENTAAHREAMDLHNNEVGRRIAEQNPDASPDELAALILEEMERGELLVIQQDGTAAYSDQVPMDGTGTAREGGLPGRPAGEFTEEEDY</sequence>
<keyword evidence="4" id="KW-1185">Reference proteome</keyword>
<dbReference type="EMBL" id="JACBZD010000001">
    <property type="protein sequence ID" value="NYI05769.1"/>
    <property type="molecule type" value="Genomic_DNA"/>
</dbReference>
<evidence type="ECO:0000313" key="4">
    <source>
        <dbReference type="Proteomes" id="UP000567795"/>
    </source>
</evidence>
<accession>A0A852ZTX2</accession>
<feature type="domain" description="DUF6973" evidence="2">
    <location>
        <begin position="282"/>
        <end position="394"/>
    </location>
</feature>
<evidence type="ECO:0000259" key="2">
    <source>
        <dbReference type="Pfam" id="PF22322"/>
    </source>
</evidence>